<dbReference type="EMBL" id="BGZK01000794">
    <property type="protein sequence ID" value="GBP60712.1"/>
    <property type="molecule type" value="Genomic_DNA"/>
</dbReference>
<comment type="caution">
    <text evidence="2">The sequence shown here is derived from an EMBL/GenBank/DDBJ whole genome shotgun (WGS) entry which is preliminary data.</text>
</comment>
<dbReference type="Proteomes" id="UP000299102">
    <property type="component" value="Unassembled WGS sequence"/>
</dbReference>
<feature type="region of interest" description="Disordered" evidence="1">
    <location>
        <begin position="49"/>
        <end position="79"/>
    </location>
</feature>
<protein>
    <submittedName>
        <fullName evidence="2">Uncharacterized protein</fullName>
    </submittedName>
</protein>
<evidence type="ECO:0000313" key="3">
    <source>
        <dbReference type="Proteomes" id="UP000299102"/>
    </source>
</evidence>
<organism evidence="2 3">
    <name type="scientific">Eumeta variegata</name>
    <name type="common">Bagworm moth</name>
    <name type="synonym">Eumeta japonica</name>
    <dbReference type="NCBI Taxonomy" id="151549"/>
    <lineage>
        <taxon>Eukaryota</taxon>
        <taxon>Metazoa</taxon>
        <taxon>Ecdysozoa</taxon>
        <taxon>Arthropoda</taxon>
        <taxon>Hexapoda</taxon>
        <taxon>Insecta</taxon>
        <taxon>Pterygota</taxon>
        <taxon>Neoptera</taxon>
        <taxon>Endopterygota</taxon>
        <taxon>Lepidoptera</taxon>
        <taxon>Glossata</taxon>
        <taxon>Ditrysia</taxon>
        <taxon>Tineoidea</taxon>
        <taxon>Psychidae</taxon>
        <taxon>Oiketicinae</taxon>
        <taxon>Eumeta</taxon>
    </lineage>
</organism>
<sequence length="305" mass="33632">MIGIGIGVESRTNVKTVRRTGIGIGSGIEIRIESETGIRNKSETCVVRDSGSCTGTPQRSQDRYFPTRTSSRTPKQAPHKSLGEEISKWAFAKSRINRLLQWLAPLQRVGGDGGVYTMDVFGDRDCVLIFIERQSKRCARRSAVEGRYLRTEMCGVDPNCDRIRRHFKPSVLVSFFAFVTMVIGTPDPRWAGTESIKIGCRAAQRPVDTVSAPLAALRTHSVPILHVTPAARGAGLKQMMWLKDNELIEGAVLPSLAPLRRGRSASNDLSFYDSDRDEMTKATIWNSCCSRALGHPAPAESVAER</sequence>
<proteinExistence type="predicted"/>
<evidence type="ECO:0000256" key="1">
    <source>
        <dbReference type="SAM" id="MobiDB-lite"/>
    </source>
</evidence>
<name>A0A4C1XCN9_EUMVA</name>
<dbReference type="AlphaFoldDB" id="A0A4C1XCN9"/>
<gene>
    <name evidence="2" type="ORF">EVAR_47450_1</name>
</gene>
<accession>A0A4C1XCN9</accession>
<reference evidence="2 3" key="1">
    <citation type="journal article" date="2019" name="Commun. Biol.">
        <title>The bagworm genome reveals a unique fibroin gene that provides high tensile strength.</title>
        <authorList>
            <person name="Kono N."/>
            <person name="Nakamura H."/>
            <person name="Ohtoshi R."/>
            <person name="Tomita M."/>
            <person name="Numata K."/>
            <person name="Arakawa K."/>
        </authorList>
    </citation>
    <scope>NUCLEOTIDE SEQUENCE [LARGE SCALE GENOMIC DNA]</scope>
</reference>
<keyword evidence="3" id="KW-1185">Reference proteome</keyword>
<evidence type="ECO:0000313" key="2">
    <source>
        <dbReference type="EMBL" id="GBP60712.1"/>
    </source>
</evidence>